<dbReference type="GO" id="GO:0006574">
    <property type="term" value="P:L-valine catabolic process"/>
    <property type="evidence" value="ECO:0007669"/>
    <property type="project" value="TreeGrafter"/>
</dbReference>
<comment type="catalytic activity">
    <reaction evidence="1">
        <text>3-hydroxy-2-methylpropanoyl-CoA + H2O = 3-hydroxy-2-methylpropanoate + CoA + H(+)</text>
        <dbReference type="Rhea" id="RHEA:20888"/>
        <dbReference type="ChEBI" id="CHEBI:11805"/>
        <dbReference type="ChEBI" id="CHEBI:15377"/>
        <dbReference type="ChEBI" id="CHEBI:15378"/>
        <dbReference type="ChEBI" id="CHEBI:57287"/>
        <dbReference type="ChEBI" id="CHEBI:57340"/>
        <dbReference type="EC" id="3.1.2.4"/>
    </reaction>
</comment>
<keyword evidence="3" id="KW-0378">Hydrolase</keyword>
<comment type="caution">
    <text evidence="5">The sequence shown here is derived from an EMBL/GenBank/DDBJ whole genome shotgun (WGS) entry which is preliminary data.</text>
</comment>
<dbReference type="CDD" id="cd06558">
    <property type="entry name" value="crotonase-like"/>
    <property type="match status" value="1"/>
</dbReference>
<dbReference type="EC" id="3.1.2.4" evidence="2"/>
<dbReference type="SUPFAM" id="SSF52096">
    <property type="entry name" value="ClpP/crotonase"/>
    <property type="match status" value="1"/>
</dbReference>
<evidence type="ECO:0000313" key="5">
    <source>
        <dbReference type="EMBL" id="KJY84684.1"/>
    </source>
</evidence>
<dbReference type="STRING" id="579748.TW81_03935"/>
<protein>
    <recommendedName>
        <fullName evidence="2">3-hydroxyisobutyryl-CoA hydrolase</fullName>
        <ecNumber evidence="2">3.1.2.4</ecNumber>
    </recommendedName>
</protein>
<dbReference type="OrthoDB" id="9790967at2"/>
<evidence type="ECO:0000256" key="1">
    <source>
        <dbReference type="ARBA" id="ARBA00001709"/>
    </source>
</evidence>
<dbReference type="InterPro" id="IPR032259">
    <property type="entry name" value="HIBYL-CoA-H"/>
</dbReference>
<dbReference type="GO" id="GO:0005829">
    <property type="term" value="C:cytosol"/>
    <property type="evidence" value="ECO:0007669"/>
    <property type="project" value="TreeGrafter"/>
</dbReference>
<dbReference type="Pfam" id="PF16113">
    <property type="entry name" value="ECH_2"/>
    <property type="match status" value="1"/>
</dbReference>
<evidence type="ECO:0000256" key="2">
    <source>
        <dbReference type="ARBA" id="ARBA00011915"/>
    </source>
</evidence>
<gene>
    <name evidence="5" type="ORF">TW81_03935</name>
</gene>
<dbReference type="GO" id="GO:0003860">
    <property type="term" value="F:3-hydroxyisobutyryl-CoA hydrolase activity"/>
    <property type="evidence" value="ECO:0007669"/>
    <property type="project" value="UniProtKB-EC"/>
</dbReference>
<dbReference type="NCBIfam" id="NF004127">
    <property type="entry name" value="PRK05617.1"/>
    <property type="match status" value="1"/>
</dbReference>
<dbReference type="PANTHER" id="PTHR43176">
    <property type="entry name" value="3-HYDROXYISOBUTYRYL-COA HYDROLASE-RELATED"/>
    <property type="match status" value="1"/>
</dbReference>
<feature type="domain" description="Enoyl-CoA hydratase/isomerase" evidence="4">
    <location>
        <begin position="20"/>
        <end position="359"/>
    </location>
</feature>
<accession>A0A0F4NP73</accession>
<dbReference type="Proteomes" id="UP000033673">
    <property type="component" value="Unassembled WGS sequence"/>
</dbReference>
<reference evidence="5 6" key="1">
    <citation type="journal article" date="2015" name="BMC Genomics">
        <title>Genome mining reveals unlocked bioactive potential of marine Gram-negative bacteria.</title>
        <authorList>
            <person name="Machado H."/>
            <person name="Sonnenschein E.C."/>
            <person name="Melchiorsen J."/>
            <person name="Gram L."/>
        </authorList>
    </citation>
    <scope>NUCLEOTIDE SEQUENCE [LARGE SCALE GENOMIC DNA]</scope>
    <source>
        <strain evidence="5 6">S2757</strain>
    </source>
</reference>
<organism evidence="5 6">
    <name type="scientific">Vibrio galatheae</name>
    <dbReference type="NCBI Taxonomy" id="579748"/>
    <lineage>
        <taxon>Bacteria</taxon>
        <taxon>Pseudomonadati</taxon>
        <taxon>Pseudomonadota</taxon>
        <taxon>Gammaproteobacteria</taxon>
        <taxon>Vibrionales</taxon>
        <taxon>Vibrionaceae</taxon>
        <taxon>Vibrio</taxon>
    </lineage>
</organism>
<keyword evidence="6" id="KW-1185">Reference proteome</keyword>
<dbReference type="InterPro" id="IPR045004">
    <property type="entry name" value="ECH_dom"/>
</dbReference>
<dbReference type="PANTHER" id="PTHR43176:SF3">
    <property type="entry name" value="3-HYDROXYISOBUTYRYL-COA HYDROLASE, MITOCHONDRIAL"/>
    <property type="match status" value="1"/>
</dbReference>
<dbReference type="AlphaFoldDB" id="A0A0F4NP73"/>
<evidence type="ECO:0000256" key="3">
    <source>
        <dbReference type="ARBA" id="ARBA00022801"/>
    </source>
</evidence>
<proteinExistence type="predicted"/>
<evidence type="ECO:0000259" key="4">
    <source>
        <dbReference type="Pfam" id="PF16113"/>
    </source>
</evidence>
<evidence type="ECO:0000313" key="6">
    <source>
        <dbReference type="Proteomes" id="UP000033673"/>
    </source>
</evidence>
<dbReference type="PATRIC" id="fig|579748.3.peg.814"/>
<dbReference type="RefSeq" id="WP_045954421.1">
    <property type="nucleotide sequence ID" value="NZ_JXXV01000007.1"/>
</dbReference>
<name>A0A0F4NP73_9VIBR</name>
<sequence>MSGSVQFSELPCSDSEHKIAVATLDNADSLNALSLNMLKALKQQLTLWHEDDAIVCVLIEGTGNKAFCAGGDVRTMYHVMRDASDDEITDFCCEYFTLEYQCDYLIHTYCKPIVAWGEGIVMGGGMGLYMGSSHKVVTPSSRLAMPEISIGLYPDVGATWFLNRLDQGVGLFLGLTGMMVNATDALSLHLADHLVLPEHKAMLLQQLQVADWECVDDEYEVVTEMLEAFQAEAHGHQPDPQISPYLSQIQTACQADSVIQVVDSINAIVGNEAWLATAKSNLTSGSPITAHICYRQMTQYHHLSLADCFRLELDLSLRCALLGEFREGVRSRLIDKDNQPNWRFKHVAQVDEKVIDSLFTSLWQQDSHPLSQLGHY</sequence>
<dbReference type="Gene3D" id="3.90.226.10">
    <property type="entry name" value="2-enoyl-CoA Hydratase, Chain A, domain 1"/>
    <property type="match status" value="1"/>
</dbReference>
<dbReference type="InterPro" id="IPR029045">
    <property type="entry name" value="ClpP/crotonase-like_dom_sf"/>
</dbReference>
<dbReference type="EMBL" id="JXXV01000007">
    <property type="protein sequence ID" value="KJY84684.1"/>
    <property type="molecule type" value="Genomic_DNA"/>
</dbReference>